<dbReference type="PANTHER" id="PTHR42760">
    <property type="entry name" value="SHORT-CHAIN DEHYDROGENASES/REDUCTASES FAMILY MEMBER"/>
    <property type="match status" value="1"/>
</dbReference>
<proteinExistence type="inferred from homology"/>
<evidence type="ECO:0000256" key="2">
    <source>
        <dbReference type="ARBA" id="ARBA00023002"/>
    </source>
</evidence>
<name>A0A6J7SQ51_9ZZZZ</name>
<evidence type="ECO:0000313" key="3">
    <source>
        <dbReference type="EMBL" id="CAB5042358.1"/>
    </source>
</evidence>
<protein>
    <submittedName>
        <fullName evidence="3">Unannotated protein</fullName>
    </submittedName>
</protein>
<organism evidence="3">
    <name type="scientific">freshwater metagenome</name>
    <dbReference type="NCBI Taxonomy" id="449393"/>
    <lineage>
        <taxon>unclassified sequences</taxon>
        <taxon>metagenomes</taxon>
        <taxon>ecological metagenomes</taxon>
    </lineage>
</organism>
<reference evidence="3" key="1">
    <citation type="submission" date="2020-05" db="EMBL/GenBank/DDBJ databases">
        <authorList>
            <person name="Chiriac C."/>
            <person name="Salcher M."/>
            <person name="Ghai R."/>
            <person name="Kavagutti S V."/>
        </authorList>
    </citation>
    <scope>NUCLEOTIDE SEQUENCE</scope>
</reference>
<keyword evidence="2" id="KW-0560">Oxidoreductase</keyword>
<dbReference type="GO" id="GO:0016616">
    <property type="term" value="F:oxidoreductase activity, acting on the CH-OH group of donors, NAD or NADP as acceptor"/>
    <property type="evidence" value="ECO:0007669"/>
    <property type="project" value="TreeGrafter"/>
</dbReference>
<dbReference type="InterPro" id="IPR002347">
    <property type="entry name" value="SDR_fam"/>
</dbReference>
<dbReference type="PROSITE" id="PS00061">
    <property type="entry name" value="ADH_SHORT"/>
    <property type="match status" value="1"/>
</dbReference>
<dbReference type="Pfam" id="PF00106">
    <property type="entry name" value="adh_short"/>
    <property type="match status" value="1"/>
</dbReference>
<dbReference type="PRINTS" id="PR00081">
    <property type="entry name" value="GDHRDH"/>
</dbReference>
<dbReference type="FunFam" id="3.40.50.720:FF:000084">
    <property type="entry name" value="Short-chain dehydrogenase reductase"/>
    <property type="match status" value="1"/>
</dbReference>
<comment type="similarity">
    <text evidence="1">Belongs to the short-chain dehydrogenases/reductases (SDR) family.</text>
</comment>
<evidence type="ECO:0000256" key="1">
    <source>
        <dbReference type="ARBA" id="ARBA00006484"/>
    </source>
</evidence>
<dbReference type="EMBL" id="CAFBPZ010000135">
    <property type="protein sequence ID" value="CAB5042358.1"/>
    <property type="molecule type" value="Genomic_DNA"/>
</dbReference>
<dbReference type="SUPFAM" id="SSF51735">
    <property type="entry name" value="NAD(P)-binding Rossmann-fold domains"/>
    <property type="match status" value="1"/>
</dbReference>
<accession>A0A6J7SQ51</accession>
<dbReference type="PANTHER" id="PTHR42760:SF133">
    <property type="entry name" value="3-OXOACYL-[ACYL-CARRIER-PROTEIN] REDUCTASE"/>
    <property type="match status" value="1"/>
</dbReference>
<dbReference type="Gene3D" id="3.40.50.720">
    <property type="entry name" value="NAD(P)-binding Rossmann-like Domain"/>
    <property type="match status" value="1"/>
</dbReference>
<sequence length="237" mass="24523">MGRLDNKVAIVTGGAMGIGAAHCRELAAQGARVALCDVADAEGVALAAEIGALYFHLDVSKEDEWTVVVDKVVESLGNVDILINNAGIARSTPIATAKTEDWNQVIAVNLTGTFFGMRAVAASMKAAGGGVIVNTSSVAGLVGTPGISAYVASKWGIRGMTKSAAMDLGPDNIRVFSIHPGAIDTPMSPAGDREPKGQIISRWGKPQEVAKMMLFLVSDATFSTGSEFVIDGGFTAR</sequence>
<dbReference type="PRINTS" id="PR00080">
    <property type="entry name" value="SDRFAMILY"/>
</dbReference>
<gene>
    <name evidence="3" type="ORF">UFOPK4237_01509</name>
</gene>
<dbReference type="InterPro" id="IPR020904">
    <property type="entry name" value="Sc_DH/Rdtase_CS"/>
</dbReference>
<dbReference type="InterPro" id="IPR036291">
    <property type="entry name" value="NAD(P)-bd_dom_sf"/>
</dbReference>
<dbReference type="AlphaFoldDB" id="A0A6J7SQ51"/>